<dbReference type="InterPro" id="IPR050185">
    <property type="entry name" value="Ub_carboxyl-term_hydrolase"/>
</dbReference>
<dbReference type="Pfam" id="PF00443">
    <property type="entry name" value="UCH"/>
    <property type="match status" value="1"/>
</dbReference>
<dbReference type="Gene3D" id="3.30.2230.10">
    <property type="entry name" value="DUSP-like"/>
    <property type="match status" value="1"/>
</dbReference>
<feature type="domain" description="DUSP" evidence="10">
    <location>
        <begin position="830"/>
        <end position="957"/>
    </location>
</feature>
<feature type="compositionally biased region" description="Polar residues" evidence="8">
    <location>
        <begin position="645"/>
        <end position="654"/>
    </location>
</feature>
<feature type="compositionally biased region" description="Polar residues" evidence="8">
    <location>
        <begin position="497"/>
        <end position="507"/>
    </location>
</feature>
<feature type="region of interest" description="Disordered" evidence="8">
    <location>
        <begin position="121"/>
        <end position="172"/>
    </location>
</feature>
<evidence type="ECO:0000256" key="7">
    <source>
        <dbReference type="ARBA" id="ARBA00022807"/>
    </source>
</evidence>
<comment type="caution">
    <text evidence="11">The sequence shown here is derived from an EMBL/GenBank/DDBJ whole genome shotgun (WGS) entry which is preliminary data.</text>
</comment>
<keyword evidence="7" id="KW-0788">Thiol protease</keyword>
<feature type="compositionally biased region" description="Low complexity" evidence="8">
    <location>
        <begin position="580"/>
        <end position="589"/>
    </location>
</feature>
<keyword evidence="12" id="KW-1185">Reference proteome</keyword>
<evidence type="ECO:0000256" key="5">
    <source>
        <dbReference type="ARBA" id="ARBA00022786"/>
    </source>
</evidence>
<feature type="compositionally biased region" description="Acidic residues" evidence="8">
    <location>
        <begin position="2165"/>
        <end position="2175"/>
    </location>
</feature>
<comment type="similarity">
    <text evidence="2">Belongs to the peptidase C19 family.</text>
</comment>
<feature type="compositionally biased region" description="Low complexity" evidence="8">
    <location>
        <begin position="444"/>
        <end position="462"/>
    </location>
</feature>
<dbReference type="PROSITE" id="PS00973">
    <property type="entry name" value="USP_2"/>
    <property type="match status" value="1"/>
</dbReference>
<dbReference type="InterPro" id="IPR035927">
    <property type="entry name" value="DUSP-like_sf"/>
</dbReference>
<feature type="region of interest" description="Disordered" evidence="8">
    <location>
        <begin position="1068"/>
        <end position="1088"/>
    </location>
</feature>
<keyword evidence="4" id="KW-0645">Protease</keyword>
<evidence type="ECO:0000256" key="8">
    <source>
        <dbReference type="SAM" id="MobiDB-lite"/>
    </source>
</evidence>
<feature type="compositionally biased region" description="Basic and acidic residues" evidence="8">
    <location>
        <begin position="1614"/>
        <end position="1629"/>
    </location>
</feature>
<feature type="compositionally biased region" description="Low complexity" evidence="8">
    <location>
        <begin position="1725"/>
        <end position="1740"/>
    </location>
</feature>
<dbReference type="PROSITE" id="PS00972">
    <property type="entry name" value="USP_1"/>
    <property type="match status" value="1"/>
</dbReference>
<feature type="compositionally biased region" description="Polar residues" evidence="8">
    <location>
        <begin position="55"/>
        <end position="71"/>
    </location>
</feature>
<dbReference type="Gene3D" id="3.90.70.10">
    <property type="entry name" value="Cysteine proteinases"/>
    <property type="match status" value="2"/>
</dbReference>
<dbReference type="Proteomes" id="UP000799441">
    <property type="component" value="Unassembled WGS sequence"/>
</dbReference>
<feature type="compositionally biased region" description="Polar residues" evidence="8">
    <location>
        <begin position="397"/>
        <end position="406"/>
    </location>
</feature>
<dbReference type="PANTHER" id="PTHR21646:SF24">
    <property type="entry name" value="UBIQUITIN CARBOXYL-TERMINAL HYDROLASE"/>
    <property type="match status" value="1"/>
</dbReference>
<dbReference type="SUPFAM" id="SSF54001">
    <property type="entry name" value="Cysteine proteinases"/>
    <property type="match status" value="1"/>
</dbReference>
<feature type="compositionally biased region" description="Low complexity" evidence="8">
    <location>
        <begin position="720"/>
        <end position="735"/>
    </location>
</feature>
<feature type="region of interest" description="Disordered" evidence="8">
    <location>
        <begin position="2085"/>
        <end position="2226"/>
    </location>
</feature>
<evidence type="ECO:0000256" key="3">
    <source>
        <dbReference type="ARBA" id="ARBA00012759"/>
    </source>
</evidence>
<evidence type="ECO:0000259" key="10">
    <source>
        <dbReference type="PROSITE" id="PS51283"/>
    </source>
</evidence>
<dbReference type="PROSITE" id="PS51283">
    <property type="entry name" value="DUSP"/>
    <property type="match status" value="1"/>
</dbReference>
<feature type="region of interest" description="Disordered" evidence="8">
    <location>
        <begin position="90"/>
        <end position="109"/>
    </location>
</feature>
<feature type="domain" description="USP" evidence="9">
    <location>
        <begin position="1208"/>
        <end position="2072"/>
    </location>
</feature>
<accession>A0A9P4Q0N6</accession>
<feature type="compositionally biased region" description="Basic and acidic residues" evidence="8">
    <location>
        <begin position="36"/>
        <end position="51"/>
    </location>
</feature>
<dbReference type="OrthoDB" id="952271at2759"/>
<evidence type="ECO:0000313" key="12">
    <source>
        <dbReference type="Proteomes" id="UP000799441"/>
    </source>
</evidence>
<dbReference type="InterPro" id="IPR018200">
    <property type="entry name" value="USP_CS"/>
</dbReference>
<evidence type="ECO:0000256" key="6">
    <source>
        <dbReference type="ARBA" id="ARBA00022801"/>
    </source>
</evidence>
<keyword evidence="5" id="KW-0833">Ubl conjugation pathway</keyword>
<dbReference type="InterPro" id="IPR028889">
    <property type="entry name" value="USP"/>
</dbReference>
<organism evidence="11 12">
    <name type="scientific">Polychaeton citri CBS 116435</name>
    <dbReference type="NCBI Taxonomy" id="1314669"/>
    <lineage>
        <taxon>Eukaryota</taxon>
        <taxon>Fungi</taxon>
        <taxon>Dikarya</taxon>
        <taxon>Ascomycota</taxon>
        <taxon>Pezizomycotina</taxon>
        <taxon>Dothideomycetes</taxon>
        <taxon>Dothideomycetidae</taxon>
        <taxon>Capnodiales</taxon>
        <taxon>Capnodiaceae</taxon>
        <taxon>Polychaeton</taxon>
    </lineage>
</organism>
<dbReference type="SUPFAM" id="SSF143791">
    <property type="entry name" value="DUSP-like"/>
    <property type="match status" value="1"/>
</dbReference>
<feature type="region of interest" description="Disordered" evidence="8">
    <location>
        <begin position="397"/>
        <end position="507"/>
    </location>
</feature>
<feature type="compositionally biased region" description="Low complexity" evidence="8">
    <location>
        <begin position="471"/>
        <end position="485"/>
    </location>
</feature>
<feature type="compositionally biased region" description="Polar residues" evidence="8">
    <location>
        <begin position="794"/>
        <end position="806"/>
    </location>
</feature>
<feature type="region of interest" description="Disordered" evidence="8">
    <location>
        <begin position="1603"/>
        <end position="1662"/>
    </location>
</feature>
<feature type="region of interest" description="Disordered" evidence="8">
    <location>
        <begin position="36"/>
        <end position="76"/>
    </location>
</feature>
<evidence type="ECO:0000256" key="2">
    <source>
        <dbReference type="ARBA" id="ARBA00009085"/>
    </source>
</evidence>
<feature type="compositionally biased region" description="Polar residues" evidence="8">
    <location>
        <begin position="121"/>
        <end position="141"/>
    </location>
</feature>
<feature type="compositionally biased region" description="Acidic residues" evidence="8">
    <location>
        <begin position="1741"/>
        <end position="1755"/>
    </location>
</feature>
<dbReference type="GO" id="GO:0004843">
    <property type="term" value="F:cysteine-type deubiquitinase activity"/>
    <property type="evidence" value="ECO:0007669"/>
    <property type="project" value="UniProtKB-EC"/>
</dbReference>
<dbReference type="InterPro" id="IPR001394">
    <property type="entry name" value="Peptidase_C19_UCH"/>
</dbReference>
<feature type="region of interest" description="Disordered" evidence="8">
    <location>
        <begin position="1698"/>
        <end position="1825"/>
    </location>
</feature>
<feature type="region of interest" description="Disordered" evidence="8">
    <location>
        <begin position="643"/>
        <end position="814"/>
    </location>
</feature>
<feature type="compositionally biased region" description="Low complexity" evidence="8">
    <location>
        <begin position="2117"/>
        <end position="2138"/>
    </location>
</feature>
<feature type="compositionally biased region" description="Low complexity" evidence="8">
    <location>
        <begin position="776"/>
        <end position="793"/>
    </location>
</feature>
<feature type="compositionally biased region" description="Polar residues" evidence="8">
    <location>
        <begin position="746"/>
        <end position="763"/>
    </location>
</feature>
<evidence type="ECO:0000256" key="1">
    <source>
        <dbReference type="ARBA" id="ARBA00000707"/>
    </source>
</evidence>
<feature type="region of interest" description="Disordered" evidence="8">
    <location>
        <begin position="2248"/>
        <end position="2332"/>
    </location>
</feature>
<feature type="region of interest" description="Disordered" evidence="8">
    <location>
        <begin position="985"/>
        <end position="1020"/>
    </location>
</feature>
<feature type="compositionally biased region" description="Low complexity" evidence="8">
    <location>
        <begin position="655"/>
        <end position="674"/>
    </location>
</feature>
<feature type="compositionally biased region" description="Basic and acidic residues" evidence="8">
    <location>
        <begin position="550"/>
        <end position="564"/>
    </location>
</feature>
<feature type="region of interest" description="Disordered" evidence="8">
    <location>
        <begin position="522"/>
        <end position="589"/>
    </location>
</feature>
<proteinExistence type="inferred from homology"/>
<feature type="compositionally biased region" description="Low complexity" evidence="8">
    <location>
        <begin position="1079"/>
        <end position="1088"/>
    </location>
</feature>
<dbReference type="EMBL" id="MU003920">
    <property type="protein sequence ID" value="KAF2715927.1"/>
    <property type="molecule type" value="Genomic_DNA"/>
</dbReference>
<dbReference type="GO" id="GO:0006508">
    <property type="term" value="P:proteolysis"/>
    <property type="evidence" value="ECO:0007669"/>
    <property type="project" value="UniProtKB-KW"/>
</dbReference>
<dbReference type="PROSITE" id="PS50235">
    <property type="entry name" value="USP_3"/>
    <property type="match status" value="1"/>
</dbReference>
<protein>
    <recommendedName>
        <fullName evidence="3">ubiquitinyl hydrolase 1</fullName>
        <ecNumber evidence="3">3.4.19.12</ecNumber>
    </recommendedName>
</protein>
<keyword evidence="6" id="KW-0378">Hydrolase</keyword>
<sequence length="2332" mass="254083">MDPQSQAFTPFAHTTEGWHVQQDVARIQQIQQEHSERLARLERRQDDDARMKSVWGNQSPFPSVLSGTPQQAPRDRFRDFDDEANNLMSSLHLDADEEPRNPRGLGAASRANSVRFDETANQNHFAHSSRSSFDFPSRNSSGLGGLQLNERSSSHKSDGRASSVHSMRSAASGRANSLNLDTGYSLGDAGRSPLDPPGLAPGVLLMGSVPAIIRCWMNTNFKHDALLYAAICTGSFKSYLDLRLIHKLGFQDQIDVADDGHARTVDLPVFFPEAVPHPASSRSSSPAPQLPTITVCFEVIERTEYADNDEDKSIQIFIGSDTLKAHNADILFSTNTVTLFDDDRSKLNIPLVRPENESTFKSLRVTGDAHLHKPPPTPLADVEKEYRPYLNGLGQNLSVISTSKDTVSPPPGGEHRPPSPSTDLNDSLQSRKLGAIGSENGSHLASARPSPSPSIRPSLSSINTRSESADSESLGSSGPVRSGSSPAIWSNWRRDTGPSTTAIAPAQSNSLDWATKRKESGMKILKPKSASRTTSTQYAAPVVAPSPGEGKSRFFDHGSRRSSDARSAVANELAGKKETQAGAAQAPAPVATAVPGSAAAPAKQKKRKLAPFALQQPSPASDPTLPDPAAGVPRFDVERLELHQTRQASSSPVDTSSPATTNSSSTATRNTSPPRFLPPHLHDEVNSQQSNGSSSGGRSPTGAFGGLRIDSMSGSENAGASVRRSASPAKRSAAAMEDGNKEVTADGQQQHSVPGSFVSSAEQPSDFDEAMKSMSTQTQETANTANGTNASTQDSDMTVTDVTSVNGDDLPAYSFEDPLASQVEKPSGRPTYDDQVRHVEQVLQKPLDEGQRGVILSYKWMNRVLARTTEGQKDSKLPKDAREGEVGPIDNLDLVPEGAFERRNVLFDVNSQPFIPLKKDLTYGEDFQILPYGLWEVVVGWYGVRQPQELPIIRYARNTAPDAAVPNIMYEVYPPIFTLRKVLPPSQQNERPPSPPESEPGTSYEKLRRRDERYKRGQHSPEDAIRLVSWRTEGLQRFLKRSKEAAGIPIDHKTKIWRVLKPAQVIVEKPGQQPPSPPASRSASPTPASNLKLIVTPEEWQKLEIGTEIEHVDAPDQTNNANYNGKSSMETFGLFDTQTLILEPPITGPAGGEHASDNKKRPKFSLLNKKGADSRPGSATTSRAQSPTPSSVMTRGRARRDGKTRGTVGLNNLGNTCYMNSALQCIRSVEELAIFFLSGKWKTQINADNPLGHNGVVAKQYHGVLEGLYSDRSGSTFNPSNFKRTLGNVMPTFSGYGQQDSQEFLSFLVDAIHEDLNRVHKKPYIENPESNDDTVKDPQAIIDLGDKFRDNHHMRNDSVAMDLFNGFYKNTMECPDCGKVSITFDPYSLVTVQLPIENTFQHPITFVPYPGKKGDNIPVLHTLDVDRNASIKTVKEVIASKHPGVDPKKLWIVEVYSGKVYKHFEDWTTVAEANIQGNDYIFCFELDRVPTNVPVQTKKRAALSFATYSTKSLDDPIPEDGMESKEAEVMAVPIYSRDKHQRSYGKENWNICRHPQYITITKEEAQDYEVILKKVLLASAQLTSRPILTEFDGEDTAFATKTATETTETDEDMTEQRDIDSKISDRSIPSEDEYVDVSIDQERPSAADANGDDDGSERQHPVIPAHFTDPQYQVSDALRNQLFTLNTAESSEGMLCTGMNSIKDNTIKPMFGRVKKPTRRASVQSSSSEESTTSSGTGSDDNADDEEGTETEDADTPASTTTNSSTTAVNAAEGDDDDSLPNDPLEPAPKKDFRNGARGRPNKFGKGKRGKKQKTYGKKDRQLARAATAAAATKVYRPVGGKSLPEPADNPYYIKIGEAIVLDWTSEASDSLFEGDHRVEDGMRGVFMSSDTGRDVQPFHDPTQDAKITARKERKRNGVTLDDCFAESSKREVLSEDNEWYCNRCKELRRATKTLEIWTAPDILVVHLKRFQGGGGARSMRDKIDVMVNYPLEGLDLTDRVGLKEPGKEYVYDLFAVDNHYGGLGGGHYTAMAKNFYDGQWYDYNDSIVSQVGSGAAKLKSAAAYLLFYRRRSAAPLGPQYLQDIVNESRNPPTDGDRANDDGADDDSDSGEGRLGGPLSSHLHGSSSAGKAGAGAAAQNPLRGGGGGPGAGNSLTQRSQTTNNDADEDEGIDMSEDGRRGSIGTLNGKALYGPVRPQHLQFGSQDEPGWSFNTLDDGNNDDDSSTRLVQSIEHDDNASSTAAEIDSLANGLDDRSQDFNNDSDWPSAGLSPFRNSPTTAYEQGEGGFMDDSGDEALHLEDAGTVGGDGEDPAPVDIRLSPGGEGDEHMKTA</sequence>
<reference evidence="11" key="1">
    <citation type="journal article" date="2020" name="Stud. Mycol.">
        <title>101 Dothideomycetes genomes: a test case for predicting lifestyles and emergence of pathogens.</title>
        <authorList>
            <person name="Haridas S."/>
            <person name="Albert R."/>
            <person name="Binder M."/>
            <person name="Bloem J."/>
            <person name="Labutti K."/>
            <person name="Salamov A."/>
            <person name="Andreopoulos B."/>
            <person name="Baker S."/>
            <person name="Barry K."/>
            <person name="Bills G."/>
            <person name="Bluhm B."/>
            <person name="Cannon C."/>
            <person name="Castanera R."/>
            <person name="Culley D."/>
            <person name="Daum C."/>
            <person name="Ezra D."/>
            <person name="Gonzalez J."/>
            <person name="Henrissat B."/>
            <person name="Kuo A."/>
            <person name="Liang C."/>
            <person name="Lipzen A."/>
            <person name="Lutzoni F."/>
            <person name="Magnuson J."/>
            <person name="Mondo S."/>
            <person name="Nolan M."/>
            <person name="Ohm R."/>
            <person name="Pangilinan J."/>
            <person name="Park H.-J."/>
            <person name="Ramirez L."/>
            <person name="Alfaro M."/>
            <person name="Sun H."/>
            <person name="Tritt A."/>
            <person name="Yoshinaga Y."/>
            <person name="Zwiers L.-H."/>
            <person name="Turgeon B."/>
            <person name="Goodwin S."/>
            <person name="Spatafora J."/>
            <person name="Crous P."/>
            <person name="Grigoriev I."/>
        </authorList>
    </citation>
    <scope>NUCLEOTIDE SEQUENCE</scope>
    <source>
        <strain evidence="11">CBS 116435</strain>
    </source>
</reference>
<feature type="compositionally biased region" description="Basic residues" evidence="8">
    <location>
        <begin position="1800"/>
        <end position="1816"/>
    </location>
</feature>
<evidence type="ECO:0000313" key="11">
    <source>
        <dbReference type="EMBL" id="KAF2715927.1"/>
    </source>
</evidence>
<feature type="region of interest" description="Disordered" evidence="8">
    <location>
        <begin position="1167"/>
        <end position="1207"/>
    </location>
</feature>
<gene>
    <name evidence="11" type="ORF">K431DRAFT_308198</name>
</gene>
<dbReference type="Pfam" id="PF06337">
    <property type="entry name" value="DUSP"/>
    <property type="match status" value="1"/>
</dbReference>
<dbReference type="PANTHER" id="PTHR21646">
    <property type="entry name" value="UBIQUITIN CARBOXYL-TERMINAL HYDROLASE"/>
    <property type="match status" value="1"/>
</dbReference>
<feature type="compositionally biased region" description="Polar residues" evidence="8">
    <location>
        <begin position="2153"/>
        <end position="2164"/>
    </location>
</feature>
<dbReference type="InterPro" id="IPR006615">
    <property type="entry name" value="Pept_C19_DUSP"/>
</dbReference>
<evidence type="ECO:0000259" key="9">
    <source>
        <dbReference type="PROSITE" id="PS50235"/>
    </source>
</evidence>
<feature type="compositionally biased region" description="Polar residues" evidence="8">
    <location>
        <begin position="1177"/>
        <end position="1193"/>
    </location>
</feature>
<feature type="compositionally biased region" description="Low complexity" evidence="8">
    <location>
        <begin position="686"/>
        <end position="697"/>
    </location>
</feature>
<dbReference type="InterPro" id="IPR038765">
    <property type="entry name" value="Papain-like_cys_pep_sf"/>
</dbReference>
<evidence type="ECO:0000256" key="4">
    <source>
        <dbReference type="ARBA" id="ARBA00022670"/>
    </source>
</evidence>
<dbReference type="GO" id="GO:0016579">
    <property type="term" value="P:protein deubiquitination"/>
    <property type="evidence" value="ECO:0007669"/>
    <property type="project" value="InterPro"/>
</dbReference>
<dbReference type="EC" id="3.4.19.12" evidence="3"/>
<feature type="compositionally biased region" description="Low complexity" evidence="8">
    <location>
        <begin position="1756"/>
        <end position="1772"/>
    </location>
</feature>
<dbReference type="CDD" id="cd17039">
    <property type="entry name" value="Ubl_ubiquitin_like"/>
    <property type="match status" value="1"/>
</dbReference>
<feature type="compositionally biased region" description="Basic and acidic residues" evidence="8">
    <location>
        <begin position="1005"/>
        <end position="1020"/>
    </location>
</feature>
<comment type="catalytic activity">
    <reaction evidence="1">
        <text>Thiol-dependent hydrolysis of ester, thioester, amide, peptide and isopeptide bonds formed by the C-terminal Gly of ubiquitin (a 76-residue protein attached to proteins as an intracellular targeting signal).</text>
        <dbReference type="EC" id="3.4.19.12"/>
    </reaction>
</comment>
<name>A0A9P4Q0N6_9PEZI</name>